<dbReference type="Proteomes" id="UP001612741">
    <property type="component" value="Unassembled WGS sequence"/>
</dbReference>
<dbReference type="GO" id="GO:0004015">
    <property type="term" value="F:adenosylmethionine-8-amino-7-oxononanoate transaminase activity"/>
    <property type="evidence" value="ECO:0007669"/>
    <property type="project" value="UniProtKB-EC"/>
</dbReference>
<feature type="binding site" evidence="7">
    <location>
        <position position="320"/>
    </location>
    <ligand>
        <name>substrate</name>
    </ligand>
</feature>
<dbReference type="NCBIfam" id="TIGR00508">
    <property type="entry name" value="bioA"/>
    <property type="match status" value="1"/>
</dbReference>
<keyword evidence="3 7" id="KW-0808">Transferase</keyword>
<keyword evidence="9" id="KW-1185">Reference proteome</keyword>
<evidence type="ECO:0000256" key="6">
    <source>
        <dbReference type="ARBA" id="ARBA00022898"/>
    </source>
</evidence>
<gene>
    <name evidence="7 8" type="primary">bioA</name>
    <name evidence="8" type="ORF">ACIBG2_48925</name>
</gene>
<evidence type="ECO:0000256" key="4">
    <source>
        <dbReference type="ARBA" id="ARBA00022691"/>
    </source>
</evidence>
<keyword evidence="6 7" id="KW-0663">Pyridoxal phosphate</keyword>
<dbReference type="HAMAP" id="MF_00834">
    <property type="entry name" value="BioA"/>
    <property type="match status" value="1"/>
</dbReference>
<feature type="modified residue" description="N6-(pyridoxal phosphate)lysine" evidence="7">
    <location>
        <position position="286"/>
    </location>
</feature>
<dbReference type="PIRSF" id="PIRSF000521">
    <property type="entry name" value="Transaminase_4ab_Lys_Orn"/>
    <property type="match status" value="1"/>
</dbReference>
<organism evidence="8 9">
    <name type="scientific">Nonomuraea typhae</name>
    <dbReference type="NCBI Taxonomy" id="2603600"/>
    <lineage>
        <taxon>Bacteria</taxon>
        <taxon>Bacillati</taxon>
        <taxon>Actinomycetota</taxon>
        <taxon>Actinomycetes</taxon>
        <taxon>Streptosporangiales</taxon>
        <taxon>Streptosporangiaceae</taxon>
        <taxon>Nonomuraea</taxon>
    </lineage>
</organism>
<evidence type="ECO:0000256" key="5">
    <source>
        <dbReference type="ARBA" id="ARBA00022756"/>
    </source>
</evidence>
<evidence type="ECO:0000313" key="8">
    <source>
        <dbReference type="EMBL" id="MFI6505380.1"/>
    </source>
</evidence>
<evidence type="ECO:0000256" key="7">
    <source>
        <dbReference type="HAMAP-Rule" id="MF_00834"/>
    </source>
</evidence>
<dbReference type="PANTHER" id="PTHR42684:SF17">
    <property type="entry name" value="ADENOSYLMETHIONINE-8-AMINO-7-OXONONANOATE AMINOTRANSFERASE"/>
    <property type="match status" value="1"/>
</dbReference>
<keyword evidence="4 7" id="KW-0949">S-adenosyl-L-methionine</keyword>
<feature type="binding site" evidence="7">
    <location>
        <position position="257"/>
    </location>
    <ligand>
        <name>pyridoxal 5'-phosphate</name>
        <dbReference type="ChEBI" id="CHEBI:597326"/>
    </ligand>
</feature>
<feature type="binding site" evidence="7">
    <location>
        <begin position="122"/>
        <end position="123"/>
    </location>
    <ligand>
        <name>pyridoxal 5'-phosphate</name>
        <dbReference type="ChEBI" id="CHEBI:597326"/>
    </ligand>
</feature>
<evidence type="ECO:0000313" key="9">
    <source>
        <dbReference type="Proteomes" id="UP001612741"/>
    </source>
</evidence>
<evidence type="ECO:0000256" key="1">
    <source>
        <dbReference type="ARBA" id="ARBA00001933"/>
    </source>
</evidence>
<comment type="pathway">
    <text evidence="7">Cofactor biosynthesis; biotin biosynthesis; 7,8-diaminononanoate from 8-amino-7-oxononanoate (SAM route): step 1/1.</text>
</comment>
<dbReference type="PROSITE" id="PS00600">
    <property type="entry name" value="AA_TRANSFER_CLASS_3"/>
    <property type="match status" value="1"/>
</dbReference>
<dbReference type="EMBL" id="JBITGY010000019">
    <property type="protein sequence ID" value="MFI6505380.1"/>
    <property type="molecule type" value="Genomic_DNA"/>
</dbReference>
<dbReference type="InterPro" id="IPR005814">
    <property type="entry name" value="Aminotrans_3"/>
</dbReference>
<dbReference type="InterPro" id="IPR005815">
    <property type="entry name" value="BioA"/>
</dbReference>
<evidence type="ECO:0000256" key="2">
    <source>
        <dbReference type="ARBA" id="ARBA00022576"/>
    </source>
</evidence>
<dbReference type="InterPro" id="IPR015424">
    <property type="entry name" value="PyrdxlP-dep_Trfase"/>
</dbReference>
<comment type="function">
    <text evidence="7">Catalyzes the transfer of the alpha-amino group from S-adenosyl-L-methionine (SAM) to 7-keto-8-aminopelargonic acid (KAPA) to form 7,8-diaminopelargonic acid (DAPA). It is the only aminotransferase known to utilize SAM as an amino donor.</text>
</comment>
<comment type="subcellular location">
    <subcellularLocation>
        <location evidence="7">Cytoplasm</location>
    </subcellularLocation>
</comment>
<dbReference type="RefSeq" id="WP_397091517.1">
    <property type="nucleotide sequence ID" value="NZ_JBITGY010000019.1"/>
</dbReference>
<comment type="similarity">
    <text evidence="7">Belongs to the class-III pyridoxal-phosphate-dependent aminotransferase family. BioA subfamily.</text>
</comment>
<sequence>MNELTDWQFRDARTVWHPYTQQQDWLSDNPLVIERAEGVWLTDVSGRRYLDACGSLWVTTYQHADPRLKAAVSRQLEALDHSTFFGATHTPGIRLAERLVELAPSGEGDDRRLTRVFFGSDGASVVDAALKLAYQFSVQSGRPRDLILHLENSFHGDSIAASSIMGGRQSQSTYGPLLLNTHRTTSPAPADGLDPAQAAARALDDLERVLADCHQRCCALIVEAMIQAAGGMLPYHPSFLQGCRELADRYGFLLICDEIAAGVARTGQMWATEHAGIVPDIMLCGKGLTGGVLPMSALLTGDHVADAFTSPDTTKTFFHGHTYAANPLACAVALENLAMAEELDLPAVARAKGAVLGALLEPLAKHRAVRDVRRLGVMTGIELAASLPRAGFRVCAAAQERGVWMRSLGDVLVIMPPLAITEEELAQLTAVVEASLEDVFGG</sequence>
<dbReference type="InterPro" id="IPR049704">
    <property type="entry name" value="Aminotrans_3_PPA_site"/>
</dbReference>
<feature type="binding site" evidence="7">
    <location>
        <begin position="321"/>
        <end position="322"/>
    </location>
    <ligand>
        <name>pyridoxal 5'-phosphate</name>
        <dbReference type="ChEBI" id="CHEBI:597326"/>
    </ligand>
</feature>
<dbReference type="SUPFAM" id="SSF53383">
    <property type="entry name" value="PLP-dependent transferases"/>
    <property type="match status" value="1"/>
</dbReference>
<comment type="subunit">
    <text evidence="7">Homodimer.</text>
</comment>
<keyword evidence="7" id="KW-0963">Cytoplasm</keyword>
<keyword evidence="5 7" id="KW-0093">Biotin biosynthesis</keyword>
<dbReference type="Gene3D" id="3.40.640.10">
    <property type="entry name" value="Type I PLP-dependent aspartate aminotransferase-like (Major domain)"/>
    <property type="match status" value="1"/>
</dbReference>
<reference evidence="8 9" key="1">
    <citation type="submission" date="2024-10" db="EMBL/GenBank/DDBJ databases">
        <title>The Natural Products Discovery Center: Release of the First 8490 Sequenced Strains for Exploring Actinobacteria Biosynthetic Diversity.</title>
        <authorList>
            <person name="Kalkreuter E."/>
            <person name="Kautsar S.A."/>
            <person name="Yang D."/>
            <person name="Bader C.D."/>
            <person name="Teijaro C.N."/>
            <person name="Fluegel L."/>
            <person name="Davis C.M."/>
            <person name="Simpson J.R."/>
            <person name="Lauterbach L."/>
            <person name="Steele A.D."/>
            <person name="Gui C."/>
            <person name="Meng S."/>
            <person name="Li G."/>
            <person name="Viehrig K."/>
            <person name="Ye F."/>
            <person name="Su P."/>
            <person name="Kiefer A.F."/>
            <person name="Nichols A."/>
            <person name="Cepeda A.J."/>
            <person name="Yan W."/>
            <person name="Fan B."/>
            <person name="Jiang Y."/>
            <person name="Adhikari A."/>
            <person name="Zheng C.-J."/>
            <person name="Schuster L."/>
            <person name="Cowan T.M."/>
            <person name="Smanski M.J."/>
            <person name="Chevrette M.G."/>
            <person name="De Carvalho L.P.S."/>
            <person name="Shen B."/>
        </authorList>
    </citation>
    <scope>NUCLEOTIDE SEQUENCE [LARGE SCALE GENOMIC DNA]</scope>
    <source>
        <strain evidence="8 9">NPDC050545</strain>
    </source>
</reference>
<dbReference type="InterPro" id="IPR015422">
    <property type="entry name" value="PyrdxlP-dep_Trfase_small"/>
</dbReference>
<feature type="binding site" evidence="7">
    <location>
        <position position="286"/>
    </location>
    <ligand>
        <name>substrate</name>
    </ligand>
</feature>
<evidence type="ECO:0000256" key="3">
    <source>
        <dbReference type="ARBA" id="ARBA00022679"/>
    </source>
</evidence>
<comment type="cofactor">
    <cofactor evidence="1 7">
        <name>pyridoxal 5'-phosphate</name>
        <dbReference type="ChEBI" id="CHEBI:597326"/>
    </cofactor>
</comment>
<dbReference type="CDD" id="cd00610">
    <property type="entry name" value="OAT_like"/>
    <property type="match status" value="1"/>
</dbReference>
<keyword evidence="2 7" id="KW-0032">Aminotransferase</keyword>
<dbReference type="Pfam" id="PF00202">
    <property type="entry name" value="Aminotran_3"/>
    <property type="match status" value="1"/>
</dbReference>
<dbReference type="PANTHER" id="PTHR42684">
    <property type="entry name" value="ADENOSYLMETHIONINE-8-AMINO-7-OXONONANOATE AMINOTRANSFERASE"/>
    <property type="match status" value="1"/>
</dbReference>
<name>A0ABW7ZB23_9ACTN</name>
<protein>
    <recommendedName>
        <fullName evidence="7">Adenosylmethionine-8-amino-7-oxononanoate aminotransferase</fullName>
        <ecNumber evidence="7">2.6.1.62</ecNumber>
    </recommendedName>
    <alternativeName>
        <fullName evidence="7">7,8-diamino-pelargonic acid aminotransferase</fullName>
        <shortName evidence="7">DAPA AT</shortName>
        <shortName evidence="7">DAPA aminotransferase</shortName>
    </alternativeName>
    <alternativeName>
        <fullName evidence="7">7,8-diaminononanoate synthase</fullName>
        <shortName evidence="7">DANS</shortName>
    </alternativeName>
    <alternativeName>
        <fullName evidence="7">Diaminopelargonic acid synthase</fullName>
    </alternativeName>
</protein>
<feature type="binding site" evidence="7">
    <location>
        <position position="406"/>
    </location>
    <ligand>
        <name>substrate</name>
    </ligand>
</feature>
<comment type="caution">
    <text evidence="7">Lacks conserved residue(s) required for the propagation of feature annotation.</text>
</comment>
<accession>A0ABW7ZB23</accession>
<proteinExistence type="inferred from homology"/>
<comment type="caution">
    <text evidence="8">The sequence shown here is derived from an EMBL/GenBank/DDBJ whole genome shotgun (WGS) entry which is preliminary data.</text>
</comment>
<feature type="site" description="Participates in the substrate recognition with KAPA and in a stacking interaction with the adenine ring of SAM" evidence="7">
    <location>
        <position position="19"/>
    </location>
</feature>
<dbReference type="InterPro" id="IPR015421">
    <property type="entry name" value="PyrdxlP-dep_Trfase_major"/>
</dbReference>
<dbReference type="Gene3D" id="3.90.1150.10">
    <property type="entry name" value="Aspartate Aminotransferase, domain 1"/>
    <property type="match status" value="1"/>
</dbReference>
<comment type="catalytic activity">
    <reaction evidence="7">
        <text>(8S)-8-amino-7-oxononanoate + S-adenosyl-L-methionine = S-adenosyl-4-methylsulfanyl-2-oxobutanoate + (7R,8S)-7,8-diammoniononanoate</text>
        <dbReference type="Rhea" id="RHEA:16861"/>
        <dbReference type="ChEBI" id="CHEBI:16490"/>
        <dbReference type="ChEBI" id="CHEBI:59789"/>
        <dbReference type="ChEBI" id="CHEBI:149468"/>
        <dbReference type="ChEBI" id="CHEBI:149469"/>
        <dbReference type="EC" id="2.6.1.62"/>
    </reaction>
</comment>
<dbReference type="EC" id="2.6.1.62" evidence="7"/>